<proteinExistence type="predicted"/>
<reference evidence="2" key="1">
    <citation type="submission" date="2018-04" db="EMBL/GenBank/DDBJ databases">
        <authorList>
            <person name="Go L.Y."/>
            <person name="Mitchell J.A."/>
        </authorList>
    </citation>
    <scope>NUCLEOTIDE SEQUENCE</scope>
    <source>
        <tissue evidence="2">Whole organism</tissue>
    </source>
</reference>
<dbReference type="VEuPathDB" id="VectorBase:CSON014209"/>
<dbReference type="InterPro" id="IPR036508">
    <property type="entry name" value="Chitin-bd_dom_sf"/>
</dbReference>
<evidence type="ECO:0000259" key="1">
    <source>
        <dbReference type="PROSITE" id="PS50940"/>
    </source>
</evidence>
<reference evidence="3" key="2">
    <citation type="submission" date="2018-07" db="EMBL/GenBank/DDBJ databases">
        <authorList>
            <person name="Quirk P.G."/>
            <person name="Krulwich T.A."/>
        </authorList>
    </citation>
    <scope>NUCLEOTIDE SEQUENCE</scope>
</reference>
<dbReference type="GO" id="GO:0008061">
    <property type="term" value="F:chitin binding"/>
    <property type="evidence" value="ECO:0007669"/>
    <property type="project" value="InterPro"/>
</dbReference>
<dbReference type="SMART" id="SM00494">
    <property type="entry name" value="ChtBD2"/>
    <property type="match status" value="3"/>
</dbReference>
<organism evidence="2">
    <name type="scientific">Culicoides sonorensis</name>
    <name type="common">Biting midge</name>
    <dbReference type="NCBI Taxonomy" id="179676"/>
    <lineage>
        <taxon>Eukaryota</taxon>
        <taxon>Metazoa</taxon>
        <taxon>Ecdysozoa</taxon>
        <taxon>Arthropoda</taxon>
        <taxon>Hexapoda</taxon>
        <taxon>Insecta</taxon>
        <taxon>Pterygota</taxon>
        <taxon>Neoptera</taxon>
        <taxon>Endopterygota</taxon>
        <taxon>Diptera</taxon>
        <taxon>Nematocera</taxon>
        <taxon>Chironomoidea</taxon>
        <taxon>Ceratopogonidae</taxon>
        <taxon>Ceratopogoninae</taxon>
        <taxon>Culicoides</taxon>
        <taxon>Monoculicoides</taxon>
    </lineage>
</organism>
<evidence type="ECO:0000313" key="3">
    <source>
        <dbReference type="EMBL" id="SSX27146.1"/>
    </source>
</evidence>
<dbReference type="InterPro" id="IPR002557">
    <property type="entry name" value="Chitin-bd_dom"/>
</dbReference>
<dbReference type="Gene3D" id="2.170.140.10">
    <property type="entry name" value="Chitin binding domain"/>
    <property type="match status" value="1"/>
</dbReference>
<accession>A0A336KS59</accession>
<dbReference type="GO" id="GO:0005576">
    <property type="term" value="C:extracellular region"/>
    <property type="evidence" value="ECO:0007669"/>
    <property type="project" value="InterPro"/>
</dbReference>
<dbReference type="Pfam" id="PF01607">
    <property type="entry name" value="CBM_14"/>
    <property type="match status" value="1"/>
</dbReference>
<dbReference type="EMBL" id="UFQS01000775">
    <property type="protein sequence ID" value="SSX06801.1"/>
    <property type="molecule type" value="Genomic_DNA"/>
</dbReference>
<dbReference type="AlphaFoldDB" id="A0A336KS59"/>
<dbReference type="SUPFAM" id="SSF57625">
    <property type="entry name" value="Invertebrate chitin-binding proteins"/>
    <property type="match status" value="1"/>
</dbReference>
<name>A0A336KS59_CULSO</name>
<feature type="domain" description="Chitin-binding type-2" evidence="1">
    <location>
        <begin position="227"/>
        <end position="288"/>
    </location>
</feature>
<gene>
    <name evidence="2" type="primary">CSON014209</name>
</gene>
<evidence type="ECO:0000313" key="2">
    <source>
        <dbReference type="EMBL" id="SSX06801.1"/>
    </source>
</evidence>
<protein>
    <submittedName>
        <fullName evidence="2">CSON014209 protein</fullName>
    </submittedName>
</protein>
<dbReference type="EMBL" id="UFQT01000775">
    <property type="protein sequence ID" value="SSX27146.1"/>
    <property type="molecule type" value="Genomic_DNA"/>
</dbReference>
<sequence length="297" mass="34457">MKIFICFTIIGLFTNQIQRINGYYQPLAYQNYFNQQQYQQLSFPYQHPHCQHGYNYCPTLNACKPECVTSDFTTTNCNDCKFDNAEILFSDTSRTSDSFYLSPVPDSTTKFYCFGKNQFTVNQCVNGTVFDNDQKKCVPQTYATNLFDFQQEVGVSNIHYCYKEGTFALPQPNGDCSYFYTCKKHVTPSKTVVFDQTIYRCADQRRFNPATKSCSYLAQCKYDCNNEFTCLDNGLFRHPIDCQTYYYCRFDVTQGVYVAHTYSCHGNTIFDSCTRSCKEISDASECKYLPLEFQKVV</sequence>
<dbReference type="PROSITE" id="PS50940">
    <property type="entry name" value="CHIT_BIND_II"/>
    <property type="match status" value="1"/>
</dbReference>